<accession>A0ABR1Z8D8</accession>
<organism evidence="2 3">
    <name type="scientific">Hibiscus sabdariffa</name>
    <name type="common">roselle</name>
    <dbReference type="NCBI Taxonomy" id="183260"/>
    <lineage>
        <taxon>Eukaryota</taxon>
        <taxon>Viridiplantae</taxon>
        <taxon>Streptophyta</taxon>
        <taxon>Embryophyta</taxon>
        <taxon>Tracheophyta</taxon>
        <taxon>Spermatophyta</taxon>
        <taxon>Magnoliopsida</taxon>
        <taxon>eudicotyledons</taxon>
        <taxon>Gunneridae</taxon>
        <taxon>Pentapetalae</taxon>
        <taxon>rosids</taxon>
        <taxon>malvids</taxon>
        <taxon>Malvales</taxon>
        <taxon>Malvaceae</taxon>
        <taxon>Malvoideae</taxon>
        <taxon>Hibiscus</taxon>
    </lineage>
</organism>
<feature type="domain" description="RNase H type-1" evidence="1">
    <location>
        <begin position="37"/>
        <end position="93"/>
    </location>
</feature>
<comment type="caution">
    <text evidence="2">The sequence shown here is derived from an EMBL/GenBank/DDBJ whole genome shotgun (WGS) entry which is preliminary data.</text>
</comment>
<dbReference type="Proteomes" id="UP001396334">
    <property type="component" value="Unassembled WGS sequence"/>
</dbReference>
<keyword evidence="3" id="KW-1185">Reference proteome</keyword>
<reference evidence="2 3" key="1">
    <citation type="journal article" date="2024" name="G3 (Bethesda)">
        <title>Genome assembly of Hibiscus sabdariffa L. provides insights into metabolisms of medicinal natural products.</title>
        <authorList>
            <person name="Kim T."/>
        </authorList>
    </citation>
    <scope>NUCLEOTIDE SEQUENCE [LARGE SCALE GENOMIC DNA]</scope>
    <source>
        <strain evidence="2">TK-2024</strain>
        <tissue evidence="2">Old leaves</tissue>
    </source>
</reference>
<gene>
    <name evidence="2" type="ORF">V6N11_030860</name>
</gene>
<dbReference type="Pfam" id="PF13456">
    <property type="entry name" value="RVT_3"/>
    <property type="match status" value="1"/>
</dbReference>
<evidence type="ECO:0000313" key="2">
    <source>
        <dbReference type="EMBL" id="KAK8476122.1"/>
    </source>
</evidence>
<evidence type="ECO:0000313" key="3">
    <source>
        <dbReference type="Proteomes" id="UP001396334"/>
    </source>
</evidence>
<protein>
    <recommendedName>
        <fullName evidence="1">RNase H type-1 domain-containing protein</fullName>
    </recommendedName>
</protein>
<dbReference type="InterPro" id="IPR002156">
    <property type="entry name" value="RNaseH_domain"/>
</dbReference>
<evidence type="ECO:0000259" key="1">
    <source>
        <dbReference type="Pfam" id="PF13456"/>
    </source>
</evidence>
<proteinExistence type="predicted"/>
<name>A0ABR1Z8D8_9ROSI</name>
<sequence>MVPRQGQGRRPSWIRLRTGWIKGLVARFGMTVGHGYPESDCLKAVRVICSRSDVLSTSALVGAIVRLISREWIVEVHYITWDSNGVADKLAKRGRELGMDSTIFVAAPAVVVGLVEAEQRAAFAPSCAHGTIVDPGGSTR</sequence>
<dbReference type="EMBL" id="JBBPBN010002396">
    <property type="protein sequence ID" value="KAK8476122.1"/>
    <property type="molecule type" value="Genomic_DNA"/>
</dbReference>